<dbReference type="OrthoDB" id="1871858at2759"/>
<sequence length="169" mass="20822">MTSPQTIHRQSILLRQKKPASKTNICNLDSEYARELSLWKAKAERWKKHEEETRISLCPEKEEKLRRQEEVRLAMEEHLRLREEDLRRKLEQQVVATQCRPGSSFSHAYWEDLEERRQREKREYLQSILEENKKLVAYRNALHAWEKERDIEEERNRPRTSTWDRRHFR</sequence>
<feature type="region of interest" description="Disordered" evidence="1">
    <location>
        <begin position="149"/>
        <end position="169"/>
    </location>
</feature>
<dbReference type="EMBL" id="BFEA01000099">
    <property type="protein sequence ID" value="GBG68389.1"/>
    <property type="molecule type" value="Genomic_DNA"/>
</dbReference>
<dbReference type="OMA" id="APRQSIM"/>
<reference evidence="2 3" key="1">
    <citation type="journal article" date="2018" name="Cell">
        <title>The Chara Genome: Secondary Complexity and Implications for Plant Terrestrialization.</title>
        <authorList>
            <person name="Nishiyama T."/>
            <person name="Sakayama H."/>
            <person name="Vries J.D."/>
            <person name="Buschmann H."/>
            <person name="Saint-Marcoux D."/>
            <person name="Ullrich K.K."/>
            <person name="Haas F.B."/>
            <person name="Vanderstraeten L."/>
            <person name="Becker D."/>
            <person name="Lang D."/>
            <person name="Vosolsobe S."/>
            <person name="Rombauts S."/>
            <person name="Wilhelmsson P.K.I."/>
            <person name="Janitza P."/>
            <person name="Kern R."/>
            <person name="Heyl A."/>
            <person name="Rumpler F."/>
            <person name="Villalobos L.I.A.C."/>
            <person name="Clay J.M."/>
            <person name="Skokan R."/>
            <person name="Toyoda A."/>
            <person name="Suzuki Y."/>
            <person name="Kagoshima H."/>
            <person name="Schijlen E."/>
            <person name="Tajeshwar N."/>
            <person name="Catarino B."/>
            <person name="Hetherington A.J."/>
            <person name="Saltykova A."/>
            <person name="Bonnot C."/>
            <person name="Breuninger H."/>
            <person name="Symeonidi A."/>
            <person name="Radhakrishnan G.V."/>
            <person name="Van Nieuwerburgh F."/>
            <person name="Deforce D."/>
            <person name="Chang C."/>
            <person name="Karol K.G."/>
            <person name="Hedrich R."/>
            <person name="Ulvskov P."/>
            <person name="Glockner G."/>
            <person name="Delwiche C.F."/>
            <person name="Petrasek J."/>
            <person name="Van de Peer Y."/>
            <person name="Friml J."/>
            <person name="Beilby M."/>
            <person name="Dolan L."/>
            <person name="Kohara Y."/>
            <person name="Sugano S."/>
            <person name="Fujiyama A."/>
            <person name="Delaux P.-M."/>
            <person name="Quint M."/>
            <person name="TheiBen G."/>
            <person name="Hagemann M."/>
            <person name="Harholt J."/>
            <person name="Dunand C."/>
            <person name="Zachgo S."/>
            <person name="Langdale J."/>
            <person name="Maumus F."/>
            <person name="Straeten D.V.D."/>
            <person name="Gould S.B."/>
            <person name="Rensing S.A."/>
        </authorList>
    </citation>
    <scope>NUCLEOTIDE SEQUENCE [LARGE SCALE GENOMIC DNA]</scope>
    <source>
        <strain evidence="2 3">S276</strain>
    </source>
</reference>
<name>A0A388KEB2_CHABU</name>
<comment type="caution">
    <text evidence="2">The sequence shown here is derived from an EMBL/GenBank/DDBJ whole genome shotgun (WGS) entry which is preliminary data.</text>
</comment>
<dbReference type="AlphaFoldDB" id="A0A388KEB2"/>
<evidence type="ECO:0000256" key="1">
    <source>
        <dbReference type="SAM" id="MobiDB-lite"/>
    </source>
</evidence>
<dbReference type="Gramene" id="GBG68389">
    <property type="protein sequence ID" value="GBG68389"/>
    <property type="gene ID" value="CBR_g2932"/>
</dbReference>
<protein>
    <submittedName>
        <fullName evidence="2">Uncharacterized protein</fullName>
    </submittedName>
</protein>
<gene>
    <name evidence="2" type="ORF">CBR_g2932</name>
</gene>
<accession>A0A388KEB2</accession>
<keyword evidence="3" id="KW-1185">Reference proteome</keyword>
<dbReference type="Proteomes" id="UP000265515">
    <property type="component" value="Unassembled WGS sequence"/>
</dbReference>
<proteinExistence type="predicted"/>
<organism evidence="2 3">
    <name type="scientific">Chara braunii</name>
    <name type="common">Braun's stonewort</name>
    <dbReference type="NCBI Taxonomy" id="69332"/>
    <lineage>
        <taxon>Eukaryota</taxon>
        <taxon>Viridiplantae</taxon>
        <taxon>Streptophyta</taxon>
        <taxon>Charophyceae</taxon>
        <taxon>Charales</taxon>
        <taxon>Characeae</taxon>
        <taxon>Chara</taxon>
    </lineage>
</organism>
<evidence type="ECO:0000313" key="2">
    <source>
        <dbReference type="EMBL" id="GBG68389.1"/>
    </source>
</evidence>
<evidence type="ECO:0000313" key="3">
    <source>
        <dbReference type="Proteomes" id="UP000265515"/>
    </source>
</evidence>